<dbReference type="AlphaFoldDB" id="A0A6A6Z7A7"/>
<gene>
    <name evidence="1 3" type="ORF">BDZ99DRAFT_514743</name>
</gene>
<dbReference type="RefSeq" id="XP_033583099.1">
    <property type="nucleotide sequence ID" value="XM_033724905.1"/>
</dbReference>
<organism evidence="1">
    <name type="scientific">Mytilinidion resinicola</name>
    <dbReference type="NCBI Taxonomy" id="574789"/>
    <lineage>
        <taxon>Eukaryota</taxon>
        <taxon>Fungi</taxon>
        <taxon>Dikarya</taxon>
        <taxon>Ascomycota</taxon>
        <taxon>Pezizomycotina</taxon>
        <taxon>Dothideomycetes</taxon>
        <taxon>Pleosporomycetidae</taxon>
        <taxon>Mytilinidiales</taxon>
        <taxon>Mytilinidiaceae</taxon>
        <taxon>Mytilinidion</taxon>
    </lineage>
</organism>
<reference evidence="1 3" key="1">
    <citation type="journal article" date="2020" name="Stud. Mycol.">
        <title>101 Dothideomycetes genomes: a test case for predicting lifestyles and emergence of pathogens.</title>
        <authorList>
            <person name="Haridas S."/>
            <person name="Albert R."/>
            <person name="Binder M."/>
            <person name="Bloem J."/>
            <person name="Labutti K."/>
            <person name="Salamov A."/>
            <person name="Andreopoulos B."/>
            <person name="Baker S."/>
            <person name="Barry K."/>
            <person name="Bills G."/>
            <person name="Bluhm B."/>
            <person name="Cannon C."/>
            <person name="Castanera R."/>
            <person name="Culley D."/>
            <person name="Daum C."/>
            <person name="Ezra D."/>
            <person name="Gonzalez J."/>
            <person name="Henrissat B."/>
            <person name="Kuo A."/>
            <person name="Liang C."/>
            <person name="Lipzen A."/>
            <person name="Lutzoni F."/>
            <person name="Magnuson J."/>
            <person name="Mondo S."/>
            <person name="Nolan M."/>
            <person name="Ohm R."/>
            <person name="Pangilinan J."/>
            <person name="Park H.-J."/>
            <person name="Ramirez L."/>
            <person name="Alfaro M."/>
            <person name="Sun H."/>
            <person name="Tritt A."/>
            <person name="Yoshinaga Y."/>
            <person name="Zwiers L.-H."/>
            <person name="Turgeon B."/>
            <person name="Goodwin S."/>
            <person name="Spatafora J."/>
            <person name="Crous P."/>
            <person name="Grigoriev I."/>
        </authorList>
    </citation>
    <scope>NUCLEOTIDE SEQUENCE</scope>
    <source>
        <strain evidence="1 3">CBS 304.34</strain>
    </source>
</reference>
<reference evidence="3" key="2">
    <citation type="submission" date="2020-04" db="EMBL/GenBank/DDBJ databases">
        <authorList>
            <consortium name="NCBI Genome Project"/>
        </authorList>
    </citation>
    <scope>NUCLEOTIDE SEQUENCE</scope>
    <source>
        <strain evidence="3">CBS 304.34</strain>
    </source>
</reference>
<sequence>MASKAALLDSNTPFRILINHHGDDGLTKVGETSVDVNPSTFPIETRCSHLQDGSTTCTTGECYHLVSRTPPHKFDKGYVFTCENEACSGHRTPFRRCFTADGLVLSELGDRTDKRALEMTEYDYGVHEIEGWKDIEGKKGLNETMRKITAVKKLAALK</sequence>
<evidence type="ECO:0000313" key="2">
    <source>
        <dbReference type="Proteomes" id="UP000504636"/>
    </source>
</evidence>
<evidence type="ECO:0000313" key="3">
    <source>
        <dbReference type="RefSeq" id="XP_033583099.1"/>
    </source>
</evidence>
<dbReference type="GeneID" id="54465798"/>
<reference evidence="3" key="3">
    <citation type="submission" date="2025-04" db="UniProtKB">
        <authorList>
            <consortium name="RefSeq"/>
        </authorList>
    </citation>
    <scope>IDENTIFICATION</scope>
    <source>
        <strain evidence="3">CBS 304.34</strain>
    </source>
</reference>
<accession>A0A6A6Z7A7</accession>
<protein>
    <submittedName>
        <fullName evidence="1 3">Uncharacterized protein</fullName>
    </submittedName>
</protein>
<dbReference type="Proteomes" id="UP000504636">
    <property type="component" value="Unplaced"/>
</dbReference>
<proteinExistence type="predicted"/>
<keyword evidence="2" id="KW-1185">Reference proteome</keyword>
<name>A0A6A6Z7A7_9PEZI</name>
<evidence type="ECO:0000313" key="1">
    <source>
        <dbReference type="EMBL" id="KAF2816135.1"/>
    </source>
</evidence>
<dbReference type="EMBL" id="MU003693">
    <property type="protein sequence ID" value="KAF2816135.1"/>
    <property type="molecule type" value="Genomic_DNA"/>
</dbReference>